<organism evidence="2 3">
    <name type="scientific">Decorospora gaudefroyi</name>
    <dbReference type="NCBI Taxonomy" id="184978"/>
    <lineage>
        <taxon>Eukaryota</taxon>
        <taxon>Fungi</taxon>
        <taxon>Dikarya</taxon>
        <taxon>Ascomycota</taxon>
        <taxon>Pezizomycotina</taxon>
        <taxon>Dothideomycetes</taxon>
        <taxon>Pleosporomycetidae</taxon>
        <taxon>Pleosporales</taxon>
        <taxon>Pleosporineae</taxon>
        <taxon>Pleosporaceae</taxon>
        <taxon>Decorospora</taxon>
    </lineage>
</organism>
<name>A0A6A5KUX7_9PLEO</name>
<dbReference type="InterPro" id="IPR023393">
    <property type="entry name" value="START-like_dom_sf"/>
</dbReference>
<dbReference type="OrthoDB" id="509124at2759"/>
<evidence type="ECO:0000256" key="1">
    <source>
        <dbReference type="SAM" id="SignalP"/>
    </source>
</evidence>
<accession>A0A6A5KUX7</accession>
<keyword evidence="3" id="KW-1185">Reference proteome</keyword>
<keyword evidence="1" id="KW-0732">Signal</keyword>
<reference evidence="2" key="1">
    <citation type="submission" date="2020-01" db="EMBL/GenBank/DDBJ databases">
        <authorList>
            <consortium name="DOE Joint Genome Institute"/>
            <person name="Haridas S."/>
            <person name="Albert R."/>
            <person name="Binder M."/>
            <person name="Bloem J."/>
            <person name="Labutti K."/>
            <person name="Salamov A."/>
            <person name="Andreopoulos B."/>
            <person name="Baker S.E."/>
            <person name="Barry K."/>
            <person name="Bills G."/>
            <person name="Bluhm B.H."/>
            <person name="Cannon C."/>
            <person name="Castanera R."/>
            <person name="Culley D.E."/>
            <person name="Daum C."/>
            <person name="Ezra D."/>
            <person name="Gonzalez J.B."/>
            <person name="Henrissat B."/>
            <person name="Kuo A."/>
            <person name="Liang C."/>
            <person name="Lipzen A."/>
            <person name="Lutzoni F."/>
            <person name="Magnuson J."/>
            <person name="Mondo S."/>
            <person name="Nolan M."/>
            <person name="Ohm R."/>
            <person name="Pangilinan J."/>
            <person name="Park H.-J."/>
            <person name="Ramirez L."/>
            <person name="Alfaro M."/>
            <person name="Sun H."/>
            <person name="Tritt A."/>
            <person name="Yoshinaga Y."/>
            <person name="Zwiers L.-H."/>
            <person name="Turgeon B.G."/>
            <person name="Goodwin S.B."/>
            <person name="Spatafora J.W."/>
            <person name="Crous P.W."/>
            <person name="Grigoriev I.V."/>
        </authorList>
    </citation>
    <scope>NUCLEOTIDE SEQUENCE</scope>
    <source>
        <strain evidence="2">P77</strain>
    </source>
</reference>
<gene>
    <name evidence="2" type="ORF">BDW02DRAFT_564621</name>
</gene>
<evidence type="ECO:0000313" key="3">
    <source>
        <dbReference type="Proteomes" id="UP000800040"/>
    </source>
</evidence>
<feature type="signal peptide" evidence="1">
    <location>
        <begin position="1"/>
        <end position="21"/>
    </location>
</feature>
<sequence length="201" mass="22226">MFKPNFLSLLCLSLSTPLIASEYTNLPNVPPGVFEVSTRTEISTTLSAAWHTLIDFPNYAAWNPFVRTSIVTSANNITLPDQRPAEGKYLFMRVQIPPLPLPVNEKTLDNPAHTQFAYERIAHVQPELGRLAWVYLPEDALTAQRWQAVSDIGNGTVLYEAREVFSGPLAALLQAAMEKGLQESFDGQGEGLKLWLEGGAK</sequence>
<feature type="chain" id="PRO_5025640569" description="Coenzyme Q-binding protein COQ10 START domain-containing protein" evidence="1">
    <location>
        <begin position="22"/>
        <end position="201"/>
    </location>
</feature>
<dbReference type="SUPFAM" id="SSF55961">
    <property type="entry name" value="Bet v1-like"/>
    <property type="match status" value="1"/>
</dbReference>
<dbReference type="CDD" id="cd07822">
    <property type="entry name" value="SRPBCC_4"/>
    <property type="match status" value="1"/>
</dbReference>
<dbReference type="Gene3D" id="3.30.530.20">
    <property type="match status" value="1"/>
</dbReference>
<dbReference type="AlphaFoldDB" id="A0A6A5KUX7"/>
<dbReference type="EMBL" id="ML975249">
    <property type="protein sequence ID" value="KAF1838766.1"/>
    <property type="molecule type" value="Genomic_DNA"/>
</dbReference>
<proteinExistence type="predicted"/>
<evidence type="ECO:0000313" key="2">
    <source>
        <dbReference type="EMBL" id="KAF1838766.1"/>
    </source>
</evidence>
<dbReference type="Proteomes" id="UP000800040">
    <property type="component" value="Unassembled WGS sequence"/>
</dbReference>
<evidence type="ECO:0008006" key="4">
    <source>
        <dbReference type="Google" id="ProtNLM"/>
    </source>
</evidence>
<protein>
    <recommendedName>
        <fullName evidence="4">Coenzyme Q-binding protein COQ10 START domain-containing protein</fullName>
    </recommendedName>
</protein>